<dbReference type="STRING" id="189425.PGRAT_04190"/>
<evidence type="ECO:0000313" key="2">
    <source>
        <dbReference type="EMBL" id="AIQ66930.1"/>
    </source>
</evidence>
<keyword evidence="3" id="KW-1185">Reference proteome</keyword>
<reference evidence="2 3" key="1">
    <citation type="submission" date="2014-08" db="EMBL/GenBank/DDBJ databases">
        <title>Comparative genomics of the Paenibacillus odorifer group.</title>
        <authorList>
            <person name="den Bakker H.C."/>
            <person name="Tsai Y.-C."/>
            <person name="Martin N."/>
            <person name="Korlach J."/>
            <person name="Wiedmann M."/>
        </authorList>
    </citation>
    <scope>NUCLEOTIDE SEQUENCE [LARGE SCALE GENOMIC DNA]</scope>
    <source>
        <strain evidence="2 3">DSM 15220</strain>
    </source>
</reference>
<evidence type="ECO:0000313" key="3">
    <source>
        <dbReference type="Proteomes" id="UP000029500"/>
    </source>
</evidence>
<dbReference type="KEGG" id="pgm:PGRAT_04190"/>
<protein>
    <submittedName>
        <fullName evidence="2">Uncharacterized protein</fullName>
    </submittedName>
</protein>
<dbReference type="Proteomes" id="UP000029500">
    <property type="component" value="Chromosome"/>
</dbReference>
<dbReference type="OrthoDB" id="2662966at2"/>
<gene>
    <name evidence="2" type="ORF">PGRAT_04190</name>
</gene>
<name>A0A089M3J8_9BACL</name>
<feature type="coiled-coil region" evidence="1">
    <location>
        <begin position="1"/>
        <end position="55"/>
    </location>
</feature>
<dbReference type="HOGENOM" id="CLU_1609209_0_0_9"/>
<evidence type="ECO:0000256" key="1">
    <source>
        <dbReference type="SAM" id="Coils"/>
    </source>
</evidence>
<dbReference type="EMBL" id="CP009287">
    <property type="protein sequence ID" value="AIQ66930.1"/>
    <property type="molecule type" value="Genomic_DNA"/>
</dbReference>
<sequence length="165" mass="19431">MHNLIHKYEEEKRKLNELGQRSLEQEIPLSTNEALQAQSRRVDELINQMYQEKRRYSDALRLNFCLGGDVVSFPAWFIQTIQGRLDEVSARIERQSEPRQAFEEERKAFQALFASMDIARKPEFEYWEDKLSLKHSVLYERLYLQGLKDGMQLANAFAAPFVLSD</sequence>
<organism evidence="2 3">
    <name type="scientific">Paenibacillus graminis</name>
    <dbReference type="NCBI Taxonomy" id="189425"/>
    <lineage>
        <taxon>Bacteria</taxon>
        <taxon>Bacillati</taxon>
        <taxon>Bacillota</taxon>
        <taxon>Bacilli</taxon>
        <taxon>Bacillales</taxon>
        <taxon>Paenibacillaceae</taxon>
        <taxon>Paenibacillus</taxon>
    </lineage>
</organism>
<dbReference type="eggNOG" id="ENOG5033M36">
    <property type="taxonomic scope" value="Bacteria"/>
</dbReference>
<keyword evidence="1" id="KW-0175">Coiled coil</keyword>
<dbReference type="AlphaFoldDB" id="A0A089M3J8"/>
<proteinExistence type="predicted"/>
<accession>A0A089M3J8</accession>